<dbReference type="Proteomes" id="UP001497623">
    <property type="component" value="Unassembled WGS sequence"/>
</dbReference>
<accession>A0AAV2PJU0</accession>
<name>A0AAV2PJU0_MEGNR</name>
<dbReference type="SUPFAM" id="SSF57667">
    <property type="entry name" value="beta-beta-alpha zinc fingers"/>
    <property type="match status" value="1"/>
</dbReference>
<sequence>MNQVSIYKVLEISKDEYVNGKVKNEIEIKDEPLYTRDIENNVKESSFDCIVREKIEDIEIKVKPIQIQDIDMKIKEENVKYEEPVSDRTEFYHVKHQRAHIGYKLHQGSHSDNSYLISHLKTHPGDKQYQYSQFDKTFPHKGSLICH</sequence>
<evidence type="ECO:0000313" key="1">
    <source>
        <dbReference type="EMBL" id="CAL4060488.1"/>
    </source>
</evidence>
<dbReference type="AlphaFoldDB" id="A0AAV2PJU0"/>
<gene>
    <name evidence="1" type="ORF">MNOR_LOCUS1416</name>
</gene>
<organism evidence="1 2">
    <name type="scientific">Meganyctiphanes norvegica</name>
    <name type="common">Northern krill</name>
    <name type="synonym">Thysanopoda norvegica</name>
    <dbReference type="NCBI Taxonomy" id="48144"/>
    <lineage>
        <taxon>Eukaryota</taxon>
        <taxon>Metazoa</taxon>
        <taxon>Ecdysozoa</taxon>
        <taxon>Arthropoda</taxon>
        <taxon>Crustacea</taxon>
        <taxon>Multicrustacea</taxon>
        <taxon>Malacostraca</taxon>
        <taxon>Eumalacostraca</taxon>
        <taxon>Eucarida</taxon>
        <taxon>Euphausiacea</taxon>
        <taxon>Euphausiidae</taxon>
        <taxon>Meganyctiphanes</taxon>
    </lineage>
</organism>
<dbReference type="EMBL" id="CAXKWB010000375">
    <property type="protein sequence ID" value="CAL4060488.1"/>
    <property type="molecule type" value="Genomic_DNA"/>
</dbReference>
<keyword evidence="2" id="KW-1185">Reference proteome</keyword>
<reference evidence="1 2" key="1">
    <citation type="submission" date="2024-05" db="EMBL/GenBank/DDBJ databases">
        <authorList>
            <person name="Wallberg A."/>
        </authorList>
    </citation>
    <scope>NUCLEOTIDE SEQUENCE [LARGE SCALE GENOMIC DNA]</scope>
</reference>
<evidence type="ECO:0000313" key="2">
    <source>
        <dbReference type="Proteomes" id="UP001497623"/>
    </source>
</evidence>
<dbReference type="Gene3D" id="3.30.160.60">
    <property type="entry name" value="Classic Zinc Finger"/>
    <property type="match status" value="1"/>
</dbReference>
<proteinExistence type="predicted"/>
<feature type="non-terminal residue" evidence="1">
    <location>
        <position position="147"/>
    </location>
</feature>
<comment type="caution">
    <text evidence="1">The sequence shown here is derived from an EMBL/GenBank/DDBJ whole genome shotgun (WGS) entry which is preliminary data.</text>
</comment>
<dbReference type="InterPro" id="IPR036236">
    <property type="entry name" value="Znf_C2H2_sf"/>
</dbReference>
<protein>
    <submittedName>
        <fullName evidence="1">Uncharacterized protein</fullName>
    </submittedName>
</protein>